<evidence type="ECO:0000259" key="2">
    <source>
        <dbReference type="Pfam" id="PF08707"/>
    </source>
</evidence>
<proteinExistence type="predicted"/>
<comment type="caution">
    <text evidence="3">The sequence shown here is derived from an EMBL/GenBank/DDBJ whole genome shotgun (WGS) entry which is preliminary data.</text>
</comment>
<dbReference type="InterPro" id="IPR014819">
    <property type="entry name" value="PriCT_2"/>
</dbReference>
<sequence>MNHYKNNLLEELHRLTEAVQASHADIAPTYLEYTQLAFAIATDCGEAGRADFMSLCSLSPKHDSAAAEKLFSNALHTCKGDIHLGSVFHLAEMCGVRVAPSHKNADADAADAGPFFSHTCARYNKVENEEKETGKKKHEEEEKEMKGTEPLSPLPYFPQDHDWPEPLKSILSFAKTPAQHDVLLLGAMTVLGASLSHIVRCKYGDKWQYPCLQTFITGHAAAGKSVLVWVRKLIEPIHEEIRRQVAESMKAYRKELRAYEALGKARKDKEPPVAPPNRMFIIPGNNTGTGLLQNLIDSDGTGIICESEADTVSTAIGTEFGNWSDTLRKAFDHDRLSYNRRTDREYKETTACYLSVLLSGTPAQIKPLISSPENGQFSRNIFYYMPRVGEWKDQFGEDELDVEAEFIRMGHEWKASRDELKKKGLFTLKFTQQQKDEFNGHFSALFYRSSLVTGEEMSASVMRMGTILCRMMCITALLRSLEIPSLAVPDPTINPENLKDGIITRHNLSITDEDFRAVLALCEPLYLHATHILSFLDKSTELNSRGIADREMLYAALPQEFTKQMVMEQAEKLNIPVNTARSWIQRLREKGALDMVMVKGKGVYSKKQR</sequence>
<dbReference type="Proteomes" id="UP000294834">
    <property type="component" value="Unassembled WGS sequence"/>
</dbReference>
<organism evidence="3 5">
    <name type="scientific">Phocaeicola dorei</name>
    <dbReference type="NCBI Taxonomy" id="357276"/>
    <lineage>
        <taxon>Bacteria</taxon>
        <taxon>Pseudomonadati</taxon>
        <taxon>Bacteroidota</taxon>
        <taxon>Bacteroidia</taxon>
        <taxon>Bacteroidales</taxon>
        <taxon>Bacteroidaceae</taxon>
        <taxon>Phocaeicola</taxon>
    </lineage>
</organism>
<feature type="region of interest" description="Disordered" evidence="1">
    <location>
        <begin position="127"/>
        <end position="155"/>
    </location>
</feature>
<dbReference type="Pfam" id="PF13148">
    <property type="entry name" value="DUF3987"/>
    <property type="match status" value="1"/>
</dbReference>
<dbReference type="KEGG" id="bdh:GV66_15005"/>
<feature type="compositionally biased region" description="Basic and acidic residues" evidence="1">
    <location>
        <begin position="127"/>
        <end position="147"/>
    </location>
</feature>
<dbReference type="Proteomes" id="UP000294527">
    <property type="component" value="Unassembled WGS sequence"/>
</dbReference>
<evidence type="ECO:0000256" key="1">
    <source>
        <dbReference type="SAM" id="MobiDB-lite"/>
    </source>
</evidence>
<evidence type="ECO:0000313" key="5">
    <source>
        <dbReference type="Proteomes" id="UP000294527"/>
    </source>
</evidence>
<dbReference type="AlphaFoldDB" id="A0A0K2HL25"/>
<reference evidence="5 6" key="1">
    <citation type="journal article" date="2019" name="Nat. Microbiol.">
        <title>Genomic variation and strain-specific functional adaptation in the human gut microbiome during early life.</title>
        <authorList>
            <person name="Vatanen T."/>
            <person name="Plichta D.R."/>
            <person name="Somani J."/>
            <person name="Munch P.C."/>
            <person name="Arthur T.D."/>
            <person name="Hall A.B."/>
            <person name="Rudolf S."/>
            <person name="Oakeley E.J."/>
            <person name="Ke X."/>
            <person name="Young R.A."/>
            <person name="Haiser H.J."/>
            <person name="Kolde R."/>
            <person name="Yassour M."/>
            <person name="Luopajarvi K."/>
            <person name="Siljander H."/>
            <person name="Virtanen S.M."/>
            <person name="Ilonen J."/>
            <person name="Uibo R."/>
            <person name="Tillmann V."/>
            <person name="Mokurov S."/>
            <person name="Dorshakova N."/>
            <person name="Porter J.A."/>
            <person name="McHardy A.C."/>
            <person name="Lahdesmaki H."/>
            <person name="Vlamakis H."/>
            <person name="Huttenhower C."/>
            <person name="Knip M."/>
            <person name="Xavier R.J."/>
        </authorList>
    </citation>
    <scope>NUCLEOTIDE SEQUENCE [LARGE SCALE GENOMIC DNA]</scope>
    <source>
        <strain evidence="3 5">RJX1047</strain>
        <strain evidence="4 6">RJX1052</strain>
    </source>
</reference>
<accession>A0A0K2HL25</accession>
<dbReference type="GO" id="GO:0016817">
    <property type="term" value="F:hydrolase activity, acting on acid anhydrides"/>
    <property type="evidence" value="ECO:0007669"/>
    <property type="project" value="InterPro"/>
</dbReference>
<evidence type="ECO:0000313" key="3">
    <source>
        <dbReference type="EMBL" id="TDA76265.1"/>
    </source>
</evidence>
<dbReference type="InterPro" id="IPR025048">
    <property type="entry name" value="DUF3987"/>
</dbReference>
<dbReference type="RefSeq" id="WP_007843884.1">
    <property type="nucleotide sequence ID" value="NZ_CAXSRD010000016.1"/>
</dbReference>
<gene>
    <name evidence="3" type="ORF">E1I98_07800</name>
    <name evidence="4" type="ORF">E1J06_08225</name>
</gene>
<dbReference type="Pfam" id="PF08707">
    <property type="entry name" value="PriCT_2"/>
    <property type="match status" value="1"/>
</dbReference>
<protein>
    <submittedName>
        <fullName evidence="3">DUF3987 domain-containing protein</fullName>
    </submittedName>
</protein>
<evidence type="ECO:0000313" key="4">
    <source>
        <dbReference type="EMBL" id="TDB07399.1"/>
    </source>
</evidence>
<dbReference type="EMBL" id="SLTX01000001">
    <property type="protein sequence ID" value="TDB07399.1"/>
    <property type="molecule type" value="Genomic_DNA"/>
</dbReference>
<feature type="domain" description="Primase C-terminal 2" evidence="2">
    <location>
        <begin position="16"/>
        <end position="91"/>
    </location>
</feature>
<name>A0A0K2HL25_9BACT</name>
<evidence type="ECO:0000313" key="6">
    <source>
        <dbReference type="Proteomes" id="UP000294834"/>
    </source>
</evidence>
<dbReference type="EMBL" id="SLTU01000001">
    <property type="protein sequence ID" value="TDA76265.1"/>
    <property type="molecule type" value="Genomic_DNA"/>
</dbReference>